<dbReference type="RefSeq" id="WP_008696447.1">
    <property type="nucleotide sequence ID" value="NZ_KE161007.1"/>
</dbReference>
<dbReference type="GO" id="GO:0005524">
    <property type="term" value="F:ATP binding"/>
    <property type="evidence" value="ECO:0007669"/>
    <property type="project" value="UniProtKB-KW"/>
</dbReference>
<evidence type="ECO:0000256" key="3">
    <source>
        <dbReference type="ARBA" id="ARBA00022840"/>
    </source>
</evidence>
<dbReference type="InterPro" id="IPR027417">
    <property type="entry name" value="P-loop_NTPase"/>
</dbReference>
<proteinExistence type="predicted"/>
<dbReference type="Gene3D" id="3.40.50.300">
    <property type="entry name" value="P-loop containing nucleotide triphosphate hydrolases"/>
    <property type="match status" value="1"/>
</dbReference>
<dbReference type="BioCyc" id="FSP457404-HMP:GTSQ-998-MONOMER"/>
<dbReference type="SMART" id="SM00382">
    <property type="entry name" value="AAA"/>
    <property type="match status" value="1"/>
</dbReference>
<organism evidence="5 6">
    <name type="scientific">Fusobacterium ulcerans 12-1B</name>
    <dbReference type="NCBI Taxonomy" id="457404"/>
    <lineage>
        <taxon>Bacteria</taxon>
        <taxon>Fusobacteriati</taxon>
        <taxon>Fusobacteriota</taxon>
        <taxon>Fusobacteriia</taxon>
        <taxon>Fusobacteriales</taxon>
        <taxon>Fusobacteriaceae</taxon>
        <taxon>Fusobacterium</taxon>
    </lineage>
</organism>
<keyword evidence="1" id="KW-0813">Transport</keyword>
<keyword evidence="3 5" id="KW-0067">ATP-binding</keyword>
<evidence type="ECO:0000313" key="6">
    <source>
        <dbReference type="Proteomes" id="UP000003233"/>
    </source>
</evidence>
<dbReference type="Proteomes" id="UP000003233">
    <property type="component" value="Unassembled WGS sequence"/>
</dbReference>
<dbReference type="PROSITE" id="PS00211">
    <property type="entry name" value="ABC_TRANSPORTER_1"/>
    <property type="match status" value="1"/>
</dbReference>
<dbReference type="InterPro" id="IPR017871">
    <property type="entry name" value="ABC_transporter-like_CS"/>
</dbReference>
<dbReference type="PANTHER" id="PTHR43776">
    <property type="entry name" value="TRANSPORT ATP-BINDING PROTEIN"/>
    <property type="match status" value="1"/>
</dbReference>
<dbReference type="AlphaFoldDB" id="H1PRF3"/>
<feature type="domain" description="ABC transporter" evidence="4">
    <location>
        <begin position="10"/>
        <end position="254"/>
    </location>
</feature>
<dbReference type="EMBL" id="AGWJ02000002">
    <property type="protein sequence ID" value="EHO82966.1"/>
    <property type="molecule type" value="Genomic_DNA"/>
</dbReference>
<sequence length="332" mass="37527">MLCKDSEIILKTKGISKIFTTAKNQSLVACNDINLNVYKGKTLGIVGESGCGKSTFVRMLMQLEEVSSGSIIYENRDIAHFSKKEIWEHRKNMQMIFQDSMAAFNPKMRIIDIITEPLMNYGMLSSKDKKQKAEELLEMVELSKEHLYSYPHNVSGGQLQRVGIARALSLNPKILICDEATSALDVSIQDSIIKLLKKLQHEKDLSIVFVCHDLALVQSFSHEVVVMYLGNIMEILPGQRVKKEALHPYTKALVNAVFTLDMNSKDNLELLEGEVPSPLNLPEGCPFVNRCKVAVEICRKEKPVLREINSEHKIACHLIKEEVEKDEIKNNN</sequence>
<keyword evidence="6" id="KW-1185">Reference proteome</keyword>
<dbReference type="PANTHER" id="PTHR43776:SF8">
    <property type="entry name" value="ABC TRANSPORTER, ATP-BINDING PROTEIN"/>
    <property type="match status" value="1"/>
</dbReference>
<dbReference type="NCBIfam" id="TIGR01727">
    <property type="entry name" value="oligo_HPY"/>
    <property type="match status" value="1"/>
</dbReference>
<gene>
    <name evidence="5" type="ORF">HMPREF0402_00996</name>
</gene>
<dbReference type="GO" id="GO:0015833">
    <property type="term" value="P:peptide transport"/>
    <property type="evidence" value="ECO:0007669"/>
    <property type="project" value="InterPro"/>
</dbReference>
<protein>
    <submittedName>
        <fullName evidence="5">Oligopeptide/dipeptide ABC transporter, ATP-binding protein domain</fullName>
    </submittedName>
</protein>
<evidence type="ECO:0000256" key="1">
    <source>
        <dbReference type="ARBA" id="ARBA00022448"/>
    </source>
</evidence>
<dbReference type="Pfam" id="PF08352">
    <property type="entry name" value="oligo_HPY"/>
    <property type="match status" value="1"/>
</dbReference>
<dbReference type="Pfam" id="PF00005">
    <property type="entry name" value="ABC_tran"/>
    <property type="match status" value="1"/>
</dbReference>
<comment type="caution">
    <text evidence="5">The sequence shown here is derived from an EMBL/GenBank/DDBJ whole genome shotgun (WGS) entry which is preliminary data.</text>
</comment>
<dbReference type="PROSITE" id="PS50893">
    <property type="entry name" value="ABC_TRANSPORTER_2"/>
    <property type="match status" value="1"/>
</dbReference>
<dbReference type="SUPFAM" id="SSF52540">
    <property type="entry name" value="P-loop containing nucleoside triphosphate hydrolases"/>
    <property type="match status" value="1"/>
</dbReference>
<dbReference type="HOGENOM" id="CLU_000604_1_23_0"/>
<dbReference type="FunFam" id="3.40.50.300:FF:000016">
    <property type="entry name" value="Oligopeptide ABC transporter ATP-binding component"/>
    <property type="match status" value="1"/>
</dbReference>
<dbReference type="CDD" id="cd03257">
    <property type="entry name" value="ABC_NikE_OppD_transporters"/>
    <property type="match status" value="1"/>
</dbReference>
<dbReference type="InterPro" id="IPR050319">
    <property type="entry name" value="ABC_transp_ATP-bind"/>
</dbReference>
<dbReference type="PATRIC" id="fig|457404.5.peg.277"/>
<keyword evidence="2" id="KW-0547">Nucleotide-binding</keyword>
<dbReference type="InterPro" id="IPR003439">
    <property type="entry name" value="ABC_transporter-like_ATP-bd"/>
</dbReference>
<accession>H1PRF3</accession>
<evidence type="ECO:0000313" key="5">
    <source>
        <dbReference type="EMBL" id="EHO82966.1"/>
    </source>
</evidence>
<dbReference type="InterPro" id="IPR003593">
    <property type="entry name" value="AAA+_ATPase"/>
</dbReference>
<dbReference type="GO" id="GO:0016887">
    <property type="term" value="F:ATP hydrolysis activity"/>
    <property type="evidence" value="ECO:0007669"/>
    <property type="project" value="InterPro"/>
</dbReference>
<evidence type="ECO:0000259" key="4">
    <source>
        <dbReference type="PROSITE" id="PS50893"/>
    </source>
</evidence>
<name>H1PRF3_9FUSO</name>
<dbReference type="InterPro" id="IPR013563">
    <property type="entry name" value="Oligopep_ABC_C"/>
</dbReference>
<dbReference type="GO" id="GO:0055085">
    <property type="term" value="P:transmembrane transport"/>
    <property type="evidence" value="ECO:0007669"/>
    <property type="project" value="UniProtKB-ARBA"/>
</dbReference>
<evidence type="ECO:0000256" key="2">
    <source>
        <dbReference type="ARBA" id="ARBA00022741"/>
    </source>
</evidence>
<reference evidence="5 6" key="1">
    <citation type="submission" date="2012-07" db="EMBL/GenBank/DDBJ databases">
        <title>The Genome Sequence of Fusobacterium ulcerans 12_1B.</title>
        <authorList>
            <consortium name="The Broad Institute Genome Sequencing Platform"/>
            <person name="Earl A."/>
            <person name="Ward D."/>
            <person name="Feldgarden M."/>
            <person name="Gevers D."/>
            <person name="Strauss J."/>
            <person name="Ambrose C.E."/>
            <person name="Allen-Vercoe E."/>
            <person name="Walker B."/>
            <person name="Young S.K."/>
            <person name="Zeng Q."/>
            <person name="Gargeya S."/>
            <person name="Fitzgerald M."/>
            <person name="Haas B."/>
            <person name="Abouelleil A."/>
            <person name="Alvarado L."/>
            <person name="Arachchi H.M."/>
            <person name="Berlin A.M."/>
            <person name="Chapman S.B."/>
            <person name="Goldberg J."/>
            <person name="Griggs A."/>
            <person name="Gujja S."/>
            <person name="Hansen M."/>
            <person name="Howarth C."/>
            <person name="Imamovic A."/>
            <person name="Larimer J."/>
            <person name="McCowen C."/>
            <person name="Montmayeur A."/>
            <person name="Murphy C."/>
            <person name="Neiman D."/>
            <person name="Pearson M."/>
            <person name="Priest M."/>
            <person name="Roberts A."/>
            <person name="Saif S."/>
            <person name="Shea T."/>
            <person name="Sisk P."/>
            <person name="Sykes S."/>
            <person name="Wortman J."/>
            <person name="Nusbaum C."/>
            <person name="Birren B."/>
        </authorList>
    </citation>
    <scope>NUCLEOTIDE SEQUENCE [LARGE SCALE GENOMIC DNA]</scope>
    <source>
        <strain evidence="5 6">12_1B</strain>
    </source>
</reference>